<name>A0A4R8A2W0_9FIRM</name>
<keyword evidence="1" id="KW-0472">Membrane</keyword>
<keyword evidence="1" id="KW-1133">Transmembrane helix</keyword>
<keyword evidence="3" id="KW-1185">Reference proteome</keyword>
<dbReference type="AlphaFoldDB" id="A0A4R8A2W0"/>
<organism evidence="2 3">
    <name type="scientific">Breznakia blatticola</name>
    <dbReference type="NCBI Taxonomy" id="1754012"/>
    <lineage>
        <taxon>Bacteria</taxon>
        <taxon>Bacillati</taxon>
        <taxon>Bacillota</taxon>
        <taxon>Erysipelotrichia</taxon>
        <taxon>Erysipelotrichales</taxon>
        <taxon>Erysipelotrichaceae</taxon>
        <taxon>Breznakia</taxon>
    </lineage>
</organism>
<evidence type="ECO:0000256" key="1">
    <source>
        <dbReference type="SAM" id="Phobius"/>
    </source>
</evidence>
<comment type="caution">
    <text evidence="2">The sequence shown here is derived from an EMBL/GenBank/DDBJ whole genome shotgun (WGS) entry which is preliminary data.</text>
</comment>
<dbReference type="Proteomes" id="UP000294743">
    <property type="component" value="Unassembled WGS sequence"/>
</dbReference>
<keyword evidence="1" id="KW-0812">Transmembrane</keyword>
<reference evidence="2 3" key="1">
    <citation type="submission" date="2019-03" db="EMBL/GenBank/DDBJ databases">
        <title>Genomic Encyclopedia of Type Strains, Phase IV (KMG-IV): sequencing the most valuable type-strain genomes for metagenomic binning, comparative biology and taxonomic classification.</title>
        <authorList>
            <person name="Goeker M."/>
        </authorList>
    </citation>
    <scope>NUCLEOTIDE SEQUENCE [LARGE SCALE GENOMIC DNA]</scope>
    <source>
        <strain evidence="2 3">DSM 28867</strain>
    </source>
</reference>
<protein>
    <submittedName>
        <fullName evidence="2">Uncharacterized protein DUF2500</fullName>
    </submittedName>
</protein>
<feature type="transmembrane region" description="Helical" evidence="1">
    <location>
        <begin position="6"/>
        <end position="28"/>
    </location>
</feature>
<proteinExistence type="predicted"/>
<sequence length="126" mass="14767">MGKIIDYLIVIGLLVLTVFLYMMPMWAYHKYKKRKPKEKDISRYTATITDMTYYQSVAITKYGERYSYTYDVTFAFNHTTRTFSVPSFLYSSLKIGDTGILSYTKHGEILGFGDKYKEFINVDPEL</sequence>
<dbReference type="RefSeq" id="WP_134168502.1">
    <property type="nucleotide sequence ID" value="NZ_SODD01000007.1"/>
</dbReference>
<evidence type="ECO:0000313" key="3">
    <source>
        <dbReference type="Proteomes" id="UP000294743"/>
    </source>
</evidence>
<gene>
    <name evidence="2" type="ORF">EDD63_10761</name>
</gene>
<evidence type="ECO:0000313" key="2">
    <source>
        <dbReference type="EMBL" id="TDW24909.1"/>
    </source>
</evidence>
<accession>A0A4R8A2W0</accession>
<dbReference type="EMBL" id="SODD01000007">
    <property type="protein sequence ID" value="TDW24909.1"/>
    <property type="molecule type" value="Genomic_DNA"/>
</dbReference>